<dbReference type="NCBIfam" id="NF006562">
    <property type="entry name" value="PRK09065.1"/>
    <property type="match status" value="1"/>
</dbReference>
<dbReference type="CDD" id="cd01741">
    <property type="entry name" value="GATase1_1"/>
    <property type="match status" value="1"/>
</dbReference>
<dbReference type="RefSeq" id="WP_210305874.1">
    <property type="nucleotide sequence ID" value="NZ_JACHAZ010000006.1"/>
</dbReference>
<dbReference type="Pfam" id="PF00117">
    <property type="entry name" value="GATase"/>
    <property type="match status" value="1"/>
</dbReference>
<dbReference type="SUPFAM" id="SSF52317">
    <property type="entry name" value="Class I glutamine amidotransferase-like"/>
    <property type="match status" value="1"/>
</dbReference>
<dbReference type="EMBL" id="JACIGO010000011">
    <property type="protein sequence ID" value="MBB4293789.1"/>
    <property type="molecule type" value="Genomic_DNA"/>
</dbReference>
<dbReference type="InterPro" id="IPR017926">
    <property type="entry name" value="GATASE"/>
</dbReference>
<evidence type="ECO:0000313" key="2">
    <source>
        <dbReference type="EMBL" id="MBB4293789.1"/>
    </source>
</evidence>
<protein>
    <submittedName>
        <fullName evidence="2">GMP synthase (Glutamine-hydrolyzing)</fullName>
        <ecNumber evidence="2">6.3.5.2</ecNumber>
    </submittedName>
</protein>
<dbReference type="Proteomes" id="UP000538507">
    <property type="component" value="Unassembled WGS sequence"/>
</dbReference>
<feature type="domain" description="Glutamine amidotransferase" evidence="1">
    <location>
        <begin position="72"/>
        <end position="193"/>
    </location>
</feature>
<organism evidence="2 3">
    <name type="scientific">Rhizobium leguminosarum</name>
    <dbReference type="NCBI Taxonomy" id="384"/>
    <lineage>
        <taxon>Bacteria</taxon>
        <taxon>Pseudomonadati</taxon>
        <taxon>Pseudomonadota</taxon>
        <taxon>Alphaproteobacteria</taxon>
        <taxon>Hyphomicrobiales</taxon>
        <taxon>Rhizobiaceae</taxon>
        <taxon>Rhizobium/Agrobacterium group</taxon>
        <taxon>Rhizobium</taxon>
    </lineage>
</organism>
<accession>A0AAE2T0R8</accession>
<name>A0AAE2T0R8_RHILE</name>
<dbReference type="PROSITE" id="PS51273">
    <property type="entry name" value="GATASE_TYPE_1"/>
    <property type="match status" value="1"/>
</dbReference>
<dbReference type="AlphaFoldDB" id="A0AAE2T0R8"/>
<gene>
    <name evidence="2" type="ORF">GGE16_005883</name>
</gene>
<proteinExistence type="predicted"/>
<dbReference type="EC" id="6.3.5.2" evidence="2"/>
<comment type="caution">
    <text evidence="2">The sequence shown here is derived from an EMBL/GenBank/DDBJ whole genome shotgun (WGS) entry which is preliminary data.</text>
</comment>
<dbReference type="InterPro" id="IPR044992">
    <property type="entry name" value="ChyE-like"/>
</dbReference>
<dbReference type="GO" id="GO:0005829">
    <property type="term" value="C:cytosol"/>
    <property type="evidence" value="ECO:0007669"/>
    <property type="project" value="TreeGrafter"/>
</dbReference>
<dbReference type="Gene3D" id="3.40.50.880">
    <property type="match status" value="1"/>
</dbReference>
<sequence length="237" mass="26300">MIRRAPIVVVQAGRPPAALRNLHGEQPDWFKAALCERDSPIMVVRAHANEPLPEPGSFACAIITGSWSMVTDREDWSERLAEWTRMIVSSGSRLLGVCYGHQLIAHALGGEVDYHPNGREIGPKQIKLTDSGLQSPWLRNSPPSFSAFLTHEQSVLQLPEGATVLGRSQHDPHQIVSYGHNILTVQFHPEFTTDIMRACIEHRRDKLVADGEEVDRLLHSIESLPIPKTLINAFCGG</sequence>
<evidence type="ECO:0000259" key="1">
    <source>
        <dbReference type="Pfam" id="PF00117"/>
    </source>
</evidence>
<reference evidence="2 3" key="1">
    <citation type="submission" date="2020-08" db="EMBL/GenBank/DDBJ databases">
        <title>Genomic Encyclopedia of Type Strains, Phase IV (KMG-V): Genome sequencing to study the core and pangenomes of soil and plant-associated prokaryotes.</title>
        <authorList>
            <person name="Whitman W."/>
        </authorList>
    </citation>
    <scope>NUCLEOTIDE SEQUENCE [LARGE SCALE GENOMIC DNA]</scope>
    <source>
        <strain evidence="2 3">SEMIA 415</strain>
    </source>
</reference>
<dbReference type="PANTHER" id="PTHR42695:SF5">
    <property type="entry name" value="GLUTAMINE AMIDOTRANSFERASE YLR126C-RELATED"/>
    <property type="match status" value="1"/>
</dbReference>
<dbReference type="InterPro" id="IPR029062">
    <property type="entry name" value="Class_I_gatase-like"/>
</dbReference>
<keyword evidence="2" id="KW-0436">Ligase</keyword>
<dbReference type="PANTHER" id="PTHR42695">
    <property type="entry name" value="GLUTAMINE AMIDOTRANSFERASE YLR126C-RELATED"/>
    <property type="match status" value="1"/>
</dbReference>
<evidence type="ECO:0000313" key="3">
    <source>
        <dbReference type="Proteomes" id="UP000538507"/>
    </source>
</evidence>
<dbReference type="GO" id="GO:0003922">
    <property type="term" value="F:GMP synthase (glutamine-hydrolyzing) activity"/>
    <property type="evidence" value="ECO:0007669"/>
    <property type="project" value="UniProtKB-EC"/>
</dbReference>